<accession>Q9PDF0</accession>
<evidence type="ECO:0000313" key="3">
    <source>
        <dbReference type="Proteomes" id="UP000000812"/>
    </source>
</evidence>
<keyword evidence="1" id="KW-1133">Transmembrane helix</keyword>
<evidence type="ECO:0000256" key="1">
    <source>
        <dbReference type="SAM" id="Phobius"/>
    </source>
</evidence>
<dbReference type="Proteomes" id="UP000000812">
    <property type="component" value="Chromosome"/>
</dbReference>
<evidence type="ECO:0000313" key="2">
    <source>
        <dbReference type="EMBL" id="AAF84238.1"/>
    </source>
</evidence>
<dbReference type="EMBL" id="AE003849">
    <property type="protein sequence ID" value="AAF84238.1"/>
    <property type="molecule type" value="Genomic_DNA"/>
</dbReference>
<keyword evidence="1" id="KW-0472">Membrane</keyword>
<feature type="transmembrane region" description="Helical" evidence="1">
    <location>
        <begin position="24"/>
        <end position="44"/>
    </location>
</feature>
<gene>
    <name evidence="2" type="ordered locus">XF_1429</name>
</gene>
<dbReference type="AlphaFoldDB" id="Q9PDF0"/>
<sequence length="52" mass="5567">MGRCEDGSLSTAGRHYNRSMSLEGLIPVIFALSIGVSHGCLSVCEHGADFRE</sequence>
<dbReference type="KEGG" id="xfa:XF_1429"/>
<proteinExistence type="predicted"/>
<keyword evidence="1" id="KW-0812">Transmembrane</keyword>
<name>Q9PDF0_XYLFA</name>
<protein>
    <submittedName>
        <fullName evidence="2">Uncharacterized protein</fullName>
    </submittedName>
</protein>
<dbReference type="PIR" id="D82682">
    <property type="entry name" value="D82682"/>
</dbReference>
<organism evidence="2 3">
    <name type="scientific">Xylella fastidiosa (strain 9a5c)</name>
    <dbReference type="NCBI Taxonomy" id="160492"/>
    <lineage>
        <taxon>Bacteria</taxon>
        <taxon>Pseudomonadati</taxon>
        <taxon>Pseudomonadota</taxon>
        <taxon>Gammaproteobacteria</taxon>
        <taxon>Lysobacterales</taxon>
        <taxon>Lysobacteraceae</taxon>
        <taxon>Xylella</taxon>
    </lineage>
</organism>
<dbReference type="HOGENOM" id="CLU_3086376_0_0_6"/>
<reference evidence="2 3" key="1">
    <citation type="journal article" date="2000" name="Nature">
        <title>The genome sequence of the plant pathogen Xylella fastidiosa.</title>
        <authorList>
            <person name="Simpson A.J."/>
            <person name="Reinach F.C."/>
            <person name="Arruda P."/>
            <person name="Abreu F.A."/>
            <person name="Acencio M."/>
            <person name="Alvarenga R."/>
            <person name="Alves L.M."/>
            <person name="Araya J.E."/>
            <person name="Baia G.S."/>
            <person name="Baptista C.S."/>
            <person name="Barros M.H."/>
            <person name="Bonaccorsi E.D."/>
            <person name="Bordin S."/>
            <person name="Bove J.M."/>
            <person name="Briones M.R."/>
            <person name="Bueno M.R."/>
            <person name="Camargo A.A."/>
            <person name="Camargo L.E."/>
            <person name="Carraro D.M."/>
            <person name="Carrer H."/>
            <person name="Colauto N.B."/>
            <person name="Colombo C."/>
            <person name="Costa F.F."/>
            <person name="Costa M.C."/>
            <person name="Costa-Neto C.M."/>
            <person name="Coutinho L.L."/>
            <person name="Cristofani M."/>
            <person name="Dias-Neto E."/>
            <person name="Docena C."/>
            <person name="El-Dorry H."/>
            <person name="Facincani A.P."/>
            <person name="Ferreira A.J."/>
            <person name="Ferreira V.C."/>
            <person name="Ferro J.A."/>
            <person name="Fraga J.S."/>
            <person name="Franca S.C."/>
            <person name="Franco M.C."/>
            <person name="Frohme M."/>
            <person name="Furlan L.R."/>
            <person name="Garnier M."/>
            <person name="Goldman G.H."/>
            <person name="Goldman M.H."/>
            <person name="Gomes S.L."/>
            <person name="Gruber A."/>
            <person name="Ho P.L."/>
            <person name="Hoheisel J.D."/>
            <person name="Junqueira M.L."/>
            <person name="Kemper E.L."/>
            <person name="Kitajima J.P."/>
            <person name="Krieger J.E."/>
            <person name="Kuramae E.E."/>
            <person name="Laigret F."/>
            <person name="Lambais M.R."/>
            <person name="Leite L.C."/>
            <person name="Lemos E.G."/>
            <person name="Lemos M.V."/>
            <person name="Lopes S.A."/>
            <person name="Lopes C.R."/>
            <person name="Machado J.A."/>
            <person name="Machado M.A."/>
            <person name="Madeira A.M."/>
            <person name="Madeira H.M."/>
            <person name="Marino C.L."/>
            <person name="Marques M.V."/>
            <person name="Martins E.A."/>
            <person name="Martins E.M."/>
            <person name="Matsukuma A.Y."/>
            <person name="Menck C.F."/>
            <person name="Miracca E.C."/>
            <person name="Miyaki C.Y."/>
            <person name="Monteriro-Vitorello C.B."/>
            <person name="Moon D.H."/>
            <person name="Nagai M.A."/>
            <person name="Nascimento A.L."/>
            <person name="Netto L.E."/>
            <person name="Nhani A.Jr."/>
            <person name="Nobrega F.G."/>
            <person name="Nunes L.R."/>
            <person name="Oliveira M.A."/>
            <person name="de Oliveira M.C."/>
            <person name="de Oliveira R.C."/>
            <person name="Palmieri D.A."/>
            <person name="Paris A."/>
            <person name="Peixoto B.R."/>
            <person name="Pereira G.A."/>
            <person name="Pereira H.A.Jr."/>
            <person name="Pesquero J.B."/>
            <person name="Quaggio R.B."/>
            <person name="Roberto P.G."/>
            <person name="Rodrigues V."/>
            <person name="de M Rosa A.J."/>
            <person name="de Rosa V.E.Jr."/>
            <person name="de Sa R.G."/>
            <person name="Santelli R.V."/>
            <person name="Sawasaki H.E."/>
            <person name="da Silva A.C."/>
            <person name="da Silva A.M."/>
            <person name="da Silva F.R."/>
            <person name="da Silva W.A.Jr."/>
            <person name="da Silveira J.F."/>
            <person name="Silvestri M.L."/>
            <person name="Siqueira W.J."/>
            <person name="de Souza A.A."/>
            <person name="de Souza A.P."/>
            <person name="Terenzi M.F."/>
            <person name="Truffi D."/>
            <person name="Tsai S.M."/>
            <person name="Tsuhako M.H."/>
            <person name="Vallada H."/>
            <person name="Van Sluys M.A."/>
            <person name="Verjovski-Almeida S."/>
            <person name="Vettore A.L."/>
            <person name="Zago M.A."/>
            <person name="Zatz M."/>
            <person name="Meidanis J."/>
            <person name="Setubal J.C."/>
        </authorList>
    </citation>
    <scope>NUCLEOTIDE SEQUENCE [LARGE SCALE GENOMIC DNA]</scope>
    <source>
        <strain evidence="2 3">9a5c</strain>
    </source>
</reference>